<dbReference type="InterPro" id="IPR033645">
    <property type="entry name" value="VirB9/CagX/TrbG_C"/>
</dbReference>
<feature type="chain" id="PRO_5045055006" evidence="3">
    <location>
        <begin position="24"/>
        <end position="266"/>
    </location>
</feature>
<evidence type="ECO:0000259" key="4">
    <source>
        <dbReference type="Pfam" id="PF10671"/>
    </source>
</evidence>
<evidence type="ECO:0000313" key="6">
    <source>
        <dbReference type="Proteomes" id="UP001168613"/>
    </source>
</evidence>
<dbReference type="Pfam" id="PF03524">
    <property type="entry name" value="CagX"/>
    <property type="match status" value="1"/>
</dbReference>
<feature type="domain" description="Toxin co-regulated pilus biosynthesis protein Q C-terminal" evidence="4">
    <location>
        <begin position="171"/>
        <end position="249"/>
    </location>
</feature>
<reference evidence="5" key="1">
    <citation type="submission" date="2021-11" db="EMBL/GenBank/DDBJ databases">
        <title>Draft genome sequence of Alcaligenes endophyticus type strain CCUG 75668T.</title>
        <authorList>
            <person name="Salva-Serra F."/>
            <person name="Duran R.E."/>
            <person name="Seeger M."/>
            <person name="Moore E.R.B."/>
            <person name="Jaen-Luchoro D."/>
        </authorList>
    </citation>
    <scope>NUCLEOTIDE SEQUENCE</scope>
    <source>
        <strain evidence="5">CCUG 75668</strain>
    </source>
</reference>
<proteinExistence type="inferred from homology"/>
<dbReference type="Gene3D" id="2.60.40.2500">
    <property type="match status" value="1"/>
</dbReference>
<feature type="signal peptide" evidence="3">
    <location>
        <begin position="1"/>
        <end position="23"/>
    </location>
</feature>
<gene>
    <name evidence="5" type="ORF">LMS43_06870</name>
</gene>
<sequence length="266" mass="29422">MAPRFVFGVSVLTLLLMACTPLASPRLPTVAGAFDFNWRLRGDRQVGPVQVFDNGKWLWIQFAPHQVLPAVFGHNAAGEQALTLQQRGQFYVVSGEWDRLVFRTGNTTAQAYRGHLEALSAGTPLVSLTHADEPSTQALAVDAPTDFPRSSNPSALVSTQALPVLDVPSAYVVQPDDRTLRQALERWAAQAGWIFEAEHWSVDIDYPISATARFELGFQEAVQALLASTEMAEQPLQPCFYQNQVLRVISWVQVCEHTVMSMRQAS</sequence>
<dbReference type="Pfam" id="PF10671">
    <property type="entry name" value="TcpQ"/>
    <property type="match status" value="1"/>
</dbReference>
<dbReference type="InterPro" id="IPR018927">
    <property type="entry name" value="Pilus_synth_Q_C"/>
</dbReference>
<name>A0ABT8EI85_9BURK</name>
<dbReference type="EMBL" id="JAJHNU010000001">
    <property type="protein sequence ID" value="MDN4121005.1"/>
    <property type="molecule type" value="Genomic_DNA"/>
</dbReference>
<evidence type="ECO:0000256" key="3">
    <source>
        <dbReference type="SAM" id="SignalP"/>
    </source>
</evidence>
<evidence type="ECO:0000256" key="1">
    <source>
        <dbReference type="ARBA" id="ARBA00006135"/>
    </source>
</evidence>
<evidence type="ECO:0000256" key="2">
    <source>
        <dbReference type="ARBA" id="ARBA00022729"/>
    </source>
</evidence>
<dbReference type="Gene3D" id="3.55.50.70">
    <property type="match status" value="1"/>
</dbReference>
<protein>
    <submittedName>
        <fullName evidence="5">TcpQ domain-containing protein</fullName>
    </submittedName>
</protein>
<organism evidence="5 6">
    <name type="scientific">Alcaligenes endophyticus</name>
    <dbReference type="NCBI Taxonomy" id="1929088"/>
    <lineage>
        <taxon>Bacteria</taxon>
        <taxon>Pseudomonadati</taxon>
        <taxon>Pseudomonadota</taxon>
        <taxon>Betaproteobacteria</taxon>
        <taxon>Burkholderiales</taxon>
        <taxon>Alcaligenaceae</taxon>
        <taxon>Alcaligenes</taxon>
    </lineage>
</organism>
<dbReference type="RefSeq" id="WP_266124998.1">
    <property type="nucleotide sequence ID" value="NZ_JAJHNU010000001.1"/>
</dbReference>
<dbReference type="InterPro" id="IPR010258">
    <property type="entry name" value="Conjugal_tfr_TrbG/VirB9/CagX"/>
</dbReference>
<keyword evidence="6" id="KW-1185">Reference proteome</keyword>
<dbReference type="InterPro" id="IPR038161">
    <property type="entry name" value="VirB9/CagX/TrbG_C_sf"/>
</dbReference>
<dbReference type="Proteomes" id="UP001168613">
    <property type="component" value="Unassembled WGS sequence"/>
</dbReference>
<evidence type="ECO:0000313" key="5">
    <source>
        <dbReference type="EMBL" id="MDN4121005.1"/>
    </source>
</evidence>
<keyword evidence="2 3" id="KW-0732">Signal</keyword>
<comment type="similarity">
    <text evidence="1">Belongs to the TrbG/VirB9 family.</text>
</comment>
<dbReference type="PROSITE" id="PS51257">
    <property type="entry name" value="PROKAR_LIPOPROTEIN"/>
    <property type="match status" value="1"/>
</dbReference>
<comment type="caution">
    <text evidence="5">The sequence shown here is derived from an EMBL/GenBank/DDBJ whole genome shotgun (WGS) entry which is preliminary data.</text>
</comment>
<accession>A0ABT8EI85</accession>
<dbReference type="CDD" id="cd06911">
    <property type="entry name" value="VirB9_CagX_TrbG"/>
    <property type="match status" value="1"/>
</dbReference>